<dbReference type="InterPro" id="IPR036397">
    <property type="entry name" value="RNaseH_sf"/>
</dbReference>
<comment type="caution">
    <text evidence="1">The sequence shown here is derived from an EMBL/GenBank/DDBJ whole genome shotgun (WGS) entry which is preliminary data.</text>
</comment>
<name>A0A8S3J2D9_9BILA</name>
<proteinExistence type="predicted"/>
<gene>
    <name evidence="1" type="ORF">GIL414_LOCUS79012</name>
</gene>
<evidence type="ECO:0000313" key="1">
    <source>
        <dbReference type="EMBL" id="CAF5208607.1"/>
    </source>
</evidence>
<dbReference type="GO" id="GO:0003676">
    <property type="term" value="F:nucleic acid binding"/>
    <property type="evidence" value="ECO:0007669"/>
    <property type="project" value="InterPro"/>
</dbReference>
<accession>A0A8S3J2D9</accession>
<sequence length="110" mass="12805">VDEVAMQFDVEIVRLPTKHCGFNPMELLWAALKDYIRKNNVRFRLNDVYNLAAEFIAGFDEDAAKNAIQHARQVEHTFRTGDRFVEENVEPYLKDTDSDTEVELDIEDEV</sequence>
<reference evidence="1" key="1">
    <citation type="submission" date="2021-02" db="EMBL/GenBank/DDBJ databases">
        <authorList>
            <person name="Nowell W R."/>
        </authorList>
    </citation>
    <scope>NUCLEOTIDE SEQUENCE</scope>
</reference>
<protein>
    <recommendedName>
        <fullName evidence="3">Tc1-like transposase DDE domain-containing protein</fullName>
    </recommendedName>
</protein>
<evidence type="ECO:0000313" key="2">
    <source>
        <dbReference type="Proteomes" id="UP000681720"/>
    </source>
</evidence>
<evidence type="ECO:0008006" key="3">
    <source>
        <dbReference type="Google" id="ProtNLM"/>
    </source>
</evidence>
<dbReference type="Gene3D" id="3.30.420.10">
    <property type="entry name" value="Ribonuclease H-like superfamily/Ribonuclease H"/>
    <property type="match status" value="1"/>
</dbReference>
<dbReference type="Proteomes" id="UP000681720">
    <property type="component" value="Unassembled WGS sequence"/>
</dbReference>
<dbReference type="AlphaFoldDB" id="A0A8S3J2D9"/>
<dbReference type="EMBL" id="CAJOBJ010351317">
    <property type="protein sequence ID" value="CAF5208607.1"/>
    <property type="molecule type" value="Genomic_DNA"/>
</dbReference>
<feature type="non-terminal residue" evidence="1">
    <location>
        <position position="1"/>
    </location>
</feature>
<organism evidence="1 2">
    <name type="scientific">Rotaria magnacalcarata</name>
    <dbReference type="NCBI Taxonomy" id="392030"/>
    <lineage>
        <taxon>Eukaryota</taxon>
        <taxon>Metazoa</taxon>
        <taxon>Spiralia</taxon>
        <taxon>Gnathifera</taxon>
        <taxon>Rotifera</taxon>
        <taxon>Eurotatoria</taxon>
        <taxon>Bdelloidea</taxon>
        <taxon>Philodinida</taxon>
        <taxon>Philodinidae</taxon>
        <taxon>Rotaria</taxon>
    </lineage>
</organism>